<dbReference type="EMBL" id="FRCP01000013">
    <property type="protein sequence ID" value="SHM63043.1"/>
    <property type="molecule type" value="Genomic_DNA"/>
</dbReference>
<keyword evidence="4" id="KW-1185">Reference proteome</keyword>
<organism evidence="3 4">
    <name type="scientific">Anaerosporobacter mobilis DSM 15930</name>
    <dbReference type="NCBI Taxonomy" id="1120996"/>
    <lineage>
        <taxon>Bacteria</taxon>
        <taxon>Bacillati</taxon>
        <taxon>Bacillota</taxon>
        <taxon>Clostridia</taxon>
        <taxon>Lachnospirales</taxon>
        <taxon>Lachnospiraceae</taxon>
        <taxon>Anaerosporobacter</taxon>
    </lineage>
</organism>
<evidence type="ECO:0000313" key="3">
    <source>
        <dbReference type="EMBL" id="SHM63043.1"/>
    </source>
</evidence>
<dbReference type="NCBIfam" id="NF010184">
    <property type="entry name" value="PRK13663.1"/>
    <property type="match status" value="1"/>
</dbReference>
<dbReference type="OrthoDB" id="9803572at2"/>
<reference evidence="3 4" key="1">
    <citation type="submission" date="2016-11" db="EMBL/GenBank/DDBJ databases">
        <authorList>
            <person name="Jaros S."/>
            <person name="Januszkiewicz K."/>
            <person name="Wedrychowicz H."/>
        </authorList>
    </citation>
    <scope>NUCLEOTIDE SEQUENCE [LARGE SCALE GENOMIC DNA]</scope>
    <source>
        <strain evidence="3 4">DSM 15930</strain>
    </source>
</reference>
<evidence type="ECO:0000259" key="1">
    <source>
        <dbReference type="Pfam" id="PF08903"/>
    </source>
</evidence>
<dbReference type="STRING" id="1120996.SAMN02746066_02673"/>
<dbReference type="Proteomes" id="UP000184038">
    <property type="component" value="Unassembled WGS sequence"/>
</dbReference>
<dbReference type="Gene3D" id="3.40.140.40">
    <property type="entry name" value="Domain of unknown function (DUF1846), C-terminal subdomain"/>
    <property type="match status" value="1"/>
</dbReference>
<dbReference type="PIRSF" id="PIRSF033132">
    <property type="entry name" value="DUF1846"/>
    <property type="match status" value="1"/>
</dbReference>
<accession>A0A1M7KCR9</accession>
<sequence>MRQGFDNEKYLKMQSEHILERIAKFDNKLYLEFGGKLFDDYHASRVLPGFEPSSKLQMLMQLKDQAEILFVISAEDIERNKIRGDIGITYDMDVLRLIDEYRRKGLYVGSVVISQYSGQTSANVFKDKLEKKDVTVYYHYKIDGYPNNVKHIVSEEGYGKNDYVKTSRPLVVVTAPGPGSGKMATCLSQLYHEHKHGVNAGYAKYETFPVWNLPLKHPVNLAYEAATVDLNDVNMIDPFHLDAYGETTVNYNRDVEIFPVVNAMFEMIYGESPYKSPTDMGVNMAGKCIFDDEACREASNQEIIRRYYETLNKIATDSATKDELYKVELLMNQAKITLEDRKVVGAANNKMEETSDDAVAMELLDGTIVTGKTSDLLGPSAAVLLNAVKYLAEIGDDVHIIAPSAIEPIQRLKVEYLGSKNPRLHTDEVLIALSSSASADENAAKALNVLKNLRGAQAHSTVRLTKVDLDSFKKLGVQVTMDSKSSQSVLVDNH</sequence>
<dbReference type="AlphaFoldDB" id="A0A1M7KCR9"/>
<dbReference type="InterPro" id="IPR014999">
    <property type="entry name" value="DUF1846"/>
</dbReference>
<dbReference type="Gene3D" id="3.10.630.10">
    <property type="entry name" value="dip2346 domain like"/>
    <property type="match status" value="1"/>
</dbReference>
<feature type="domain" description="DUF1846" evidence="1">
    <location>
        <begin position="4"/>
        <end position="334"/>
    </location>
</feature>
<feature type="domain" description="DUF1846" evidence="2">
    <location>
        <begin position="339"/>
        <end position="486"/>
    </location>
</feature>
<dbReference type="Pfam" id="PF08903">
    <property type="entry name" value="DUF1846"/>
    <property type="match status" value="1"/>
</dbReference>
<dbReference type="RefSeq" id="WP_073288499.1">
    <property type="nucleotide sequence ID" value="NZ_FRCP01000013.1"/>
</dbReference>
<evidence type="ECO:0000259" key="2">
    <source>
        <dbReference type="Pfam" id="PF20921"/>
    </source>
</evidence>
<name>A0A1M7KCR9_9FIRM</name>
<dbReference type="Pfam" id="PF20921">
    <property type="entry name" value="DUF1846_C"/>
    <property type="match status" value="1"/>
</dbReference>
<protein>
    <submittedName>
        <fullName evidence="3">Uncharacterized protein, UPF0371 family</fullName>
    </submittedName>
</protein>
<proteinExistence type="predicted"/>
<dbReference type="InterPro" id="IPR048496">
    <property type="entry name" value="DUF1846_N"/>
</dbReference>
<dbReference type="InterPro" id="IPR048441">
    <property type="entry name" value="DUF1846_C"/>
</dbReference>
<dbReference type="Gene3D" id="1.20.1570.10">
    <property type="entry name" value="dip2346 domain like"/>
    <property type="match status" value="1"/>
</dbReference>
<evidence type="ECO:0000313" key="4">
    <source>
        <dbReference type="Proteomes" id="UP000184038"/>
    </source>
</evidence>
<gene>
    <name evidence="3" type="ORF">SAMN02746066_02673</name>
</gene>